<dbReference type="Proteomes" id="UP000214747">
    <property type="component" value="Unassembled WGS sequence"/>
</dbReference>
<sequence length="406" mass="42667">MPVDTNILLQAGRPTVQLDDPLNRLAQLGQLQGFQNQNALAQLQLKQVQQQDQDRTALAGAYQGAVDPVTGKVDYAKVTGNLAGAGAGAAIPGVQKSAAEASKAQREAEAAQFDLAHKRTTALLNIVGSATDQASYDLAKQNAAAMGLDVSTAPAQYDPAYVKAFGQQVLTQQQRIENLAKDRGLNIQQQQADEQARNNRANNAIAQGQLGVAQAGLGLRRQELEAGKVPAGYRRTADGNLEAIPGGPAEKDKAPTEFQGKNAVFGSRAEAADKILTDLTGDYSVGGVNLKSSSKGALGTAMNYALSPNSQKAEQAQRDFINAVLRQESGAAIAESEFDNARKQYFPQPGDSQAVIAQKAANRKLVVQGFKDNSGPLAKKSFSQSAPAATSAVPADINDLLKKYGG</sequence>
<reference evidence="1 2" key="1">
    <citation type="journal article" date="2010" name="Int. J. Syst. Evol. Microbiol.">
        <title>Reclassification of Herbaspirillum putei as a later heterotypic synonym of Herbaspirillum huttiense, with the description of H. huttiense subsp. huttiense subsp. nov. and H. huttiense subsp. putei subsp. nov., comb. nov., and description of Herbaspirillum aquaticum sp. nov.</title>
        <authorList>
            <person name="Dobritsa A.P."/>
            <person name="Reddy M.C."/>
            <person name="Samadpour M."/>
        </authorList>
    </citation>
    <scope>NUCLEOTIDE SEQUENCE [LARGE SCALE GENOMIC DNA]</scope>
    <source>
        <strain evidence="1 2">IEH 4430</strain>
    </source>
</reference>
<evidence type="ECO:0000313" key="1">
    <source>
        <dbReference type="EMBL" id="OWY32864.1"/>
    </source>
</evidence>
<dbReference type="AlphaFoldDB" id="A0A225SQT0"/>
<name>A0A225SQT0_9BURK</name>
<accession>A0A225SQT0</accession>
<evidence type="ECO:0000313" key="2">
    <source>
        <dbReference type="Proteomes" id="UP000214747"/>
    </source>
</evidence>
<protein>
    <submittedName>
        <fullName evidence="1">Uncharacterized protein</fullName>
    </submittedName>
</protein>
<dbReference type="EMBL" id="NJGV01000022">
    <property type="protein sequence ID" value="OWY32864.1"/>
    <property type="molecule type" value="Genomic_DNA"/>
</dbReference>
<gene>
    <name evidence="1" type="ORF">CEJ45_19400</name>
</gene>
<keyword evidence="2" id="KW-1185">Reference proteome</keyword>
<comment type="caution">
    <text evidence="1">The sequence shown here is derived from an EMBL/GenBank/DDBJ whole genome shotgun (WGS) entry which is preliminary data.</text>
</comment>
<dbReference type="RefSeq" id="WP_088756680.1">
    <property type="nucleotide sequence ID" value="NZ_NJGV01000022.1"/>
</dbReference>
<proteinExistence type="predicted"/>
<organism evidence="1 2">
    <name type="scientific">Herbaspirillum aquaticum</name>
    <dbReference type="NCBI Taxonomy" id="568783"/>
    <lineage>
        <taxon>Bacteria</taxon>
        <taxon>Pseudomonadati</taxon>
        <taxon>Pseudomonadota</taxon>
        <taxon>Betaproteobacteria</taxon>
        <taxon>Burkholderiales</taxon>
        <taxon>Oxalobacteraceae</taxon>
        <taxon>Herbaspirillum</taxon>
    </lineage>
</organism>